<dbReference type="EMBL" id="CH916366">
    <property type="protein sequence ID" value="EDV97027.1"/>
    <property type="molecule type" value="Genomic_DNA"/>
</dbReference>
<gene>
    <name evidence="1" type="primary">Dgri\GH14897</name>
    <name evidence="1" type="ORF">Dgri_GH14897</name>
</gene>
<reference evidence="1 2" key="1">
    <citation type="journal article" date="2007" name="Nature">
        <title>Evolution of genes and genomes on the Drosophila phylogeny.</title>
        <authorList>
            <consortium name="Drosophila 12 Genomes Consortium"/>
            <person name="Clark A.G."/>
            <person name="Eisen M.B."/>
            <person name="Smith D.R."/>
            <person name="Bergman C.M."/>
            <person name="Oliver B."/>
            <person name="Markow T.A."/>
            <person name="Kaufman T.C."/>
            <person name="Kellis M."/>
            <person name="Gelbart W."/>
            <person name="Iyer V.N."/>
            <person name="Pollard D.A."/>
            <person name="Sackton T.B."/>
            <person name="Larracuente A.M."/>
            <person name="Singh N.D."/>
            <person name="Abad J.P."/>
            <person name="Abt D.N."/>
            <person name="Adryan B."/>
            <person name="Aguade M."/>
            <person name="Akashi H."/>
            <person name="Anderson W.W."/>
            <person name="Aquadro C.F."/>
            <person name="Ardell D.H."/>
            <person name="Arguello R."/>
            <person name="Artieri C.G."/>
            <person name="Barbash D.A."/>
            <person name="Barker D."/>
            <person name="Barsanti P."/>
            <person name="Batterham P."/>
            <person name="Batzoglou S."/>
            <person name="Begun D."/>
            <person name="Bhutkar A."/>
            <person name="Blanco E."/>
            <person name="Bosak S.A."/>
            <person name="Bradley R.K."/>
            <person name="Brand A.D."/>
            <person name="Brent M.R."/>
            <person name="Brooks A.N."/>
            <person name="Brown R.H."/>
            <person name="Butlin R.K."/>
            <person name="Caggese C."/>
            <person name="Calvi B.R."/>
            <person name="Bernardo de Carvalho A."/>
            <person name="Caspi A."/>
            <person name="Castrezana S."/>
            <person name="Celniker S.E."/>
            <person name="Chang J.L."/>
            <person name="Chapple C."/>
            <person name="Chatterji S."/>
            <person name="Chinwalla A."/>
            <person name="Civetta A."/>
            <person name="Clifton S.W."/>
            <person name="Comeron J.M."/>
            <person name="Costello J.C."/>
            <person name="Coyne J.A."/>
            <person name="Daub J."/>
            <person name="David R.G."/>
            <person name="Delcher A.L."/>
            <person name="Delehaunty K."/>
            <person name="Do C.B."/>
            <person name="Ebling H."/>
            <person name="Edwards K."/>
            <person name="Eickbush T."/>
            <person name="Evans J.D."/>
            <person name="Filipski A."/>
            <person name="Findeiss S."/>
            <person name="Freyhult E."/>
            <person name="Fulton L."/>
            <person name="Fulton R."/>
            <person name="Garcia A.C."/>
            <person name="Gardiner A."/>
            <person name="Garfield D.A."/>
            <person name="Garvin B.E."/>
            <person name="Gibson G."/>
            <person name="Gilbert D."/>
            <person name="Gnerre S."/>
            <person name="Godfrey J."/>
            <person name="Good R."/>
            <person name="Gotea V."/>
            <person name="Gravely B."/>
            <person name="Greenberg A.J."/>
            <person name="Griffiths-Jones S."/>
            <person name="Gross S."/>
            <person name="Guigo R."/>
            <person name="Gustafson E.A."/>
            <person name="Haerty W."/>
            <person name="Hahn M.W."/>
            <person name="Halligan D.L."/>
            <person name="Halpern A.L."/>
            <person name="Halter G.M."/>
            <person name="Han M.V."/>
            <person name="Heger A."/>
            <person name="Hillier L."/>
            <person name="Hinrichs A.S."/>
            <person name="Holmes I."/>
            <person name="Hoskins R.A."/>
            <person name="Hubisz M.J."/>
            <person name="Hultmark D."/>
            <person name="Huntley M.A."/>
            <person name="Jaffe D.B."/>
            <person name="Jagadeeshan S."/>
            <person name="Jeck W.R."/>
            <person name="Johnson J."/>
            <person name="Jones C.D."/>
            <person name="Jordan W.C."/>
            <person name="Karpen G.H."/>
            <person name="Kataoka E."/>
            <person name="Keightley P.D."/>
            <person name="Kheradpour P."/>
            <person name="Kirkness E.F."/>
            <person name="Koerich L.B."/>
            <person name="Kristiansen K."/>
            <person name="Kudrna D."/>
            <person name="Kulathinal R.J."/>
            <person name="Kumar S."/>
            <person name="Kwok R."/>
            <person name="Lander E."/>
            <person name="Langley C.H."/>
            <person name="Lapoint R."/>
            <person name="Lazzaro B.P."/>
            <person name="Lee S.J."/>
            <person name="Levesque L."/>
            <person name="Li R."/>
            <person name="Lin C.F."/>
            <person name="Lin M.F."/>
            <person name="Lindblad-Toh K."/>
            <person name="Llopart A."/>
            <person name="Long M."/>
            <person name="Low L."/>
            <person name="Lozovsky E."/>
            <person name="Lu J."/>
            <person name="Luo M."/>
            <person name="Machado C.A."/>
            <person name="Makalowski W."/>
            <person name="Marzo M."/>
            <person name="Matsuda M."/>
            <person name="Matzkin L."/>
            <person name="McAllister B."/>
            <person name="McBride C.S."/>
            <person name="McKernan B."/>
            <person name="McKernan K."/>
            <person name="Mendez-Lago M."/>
            <person name="Minx P."/>
            <person name="Mollenhauer M.U."/>
            <person name="Montooth K."/>
            <person name="Mount S.M."/>
            <person name="Mu X."/>
            <person name="Myers E."/>
            <person name="Negre B."/>
            <person name="Newfeld S."/>
            <person name="Nielsen R."/>
            <person name="Noor M.A."/>
            <person name="O'Grady P."/>
            <person name="Pachter L."/>
            <person name="Papaceit M."/>
            <person name="Parisi M.J."/>
            <person name="Parisi M."/>
            <person name="Parts L."/>
            <person name="Pedersen J.S."/>
            <person name="Pesole G."/>
            <person name="Phillippy A.M."/>
            <person name="Ponting C.P."/>
            <person name="Pop M."/>
            <person name="Porcelli D."/>
            <person name="Powell J.R."/>
            <person name="Prohaska S."/>
            <person name="Pruitt K."/>
            <person name="Puig M."/>
            <person name="Quesneville H."/>
            <person name="Ram K.R."/>
            <person name="Rand D."/>
            <person name="Rasmussen M.D."/>
            <person name="Reed L.K."/>
            <person name="Reenan R."/>
            <person name="Reily A."/>
            <person name="Remington K.A."/>
            <person name="Rieger T.T."/>
            <person name="Ritchie M.G."/>
            <person name="Robin C."/>
            <person name="Rogers Y.H."/>
            <person name="Rohde C."/>
            <person name="Rozas J."/>
            <person name="Rubenfield M.J."/>
            <person name="Ruiz A."/>
            <person name="Russo S."/>
            <person name="Salzberg S.L."/>
            <person name="Sanchez-Gracia A."/>
            <person name="Saranga D.J."/>
            <person name="Sato H."/>
            <person name="Schaeffer S.W."/>
            <person name="Schatz M.C."/>
            <person name="Schlenke T."/>
            <person name="Schwartz R."/>
            <person name="Segarra C."/>
            <person name="Singh R.S."/>
            <person name="Sirot L."/>
            <person name="Sirota M."/>
            <person name="Sisneros N.B."/>
            <person name="Smith C.D."/>
            <person name="Smith T.F."/>
            <person name="Spieth J."/>
            <person name="Stage D.E."/>
            <person name="Stark A."/>
            <person name="Stephan W."/>
            <person name="Strausberg R.L."/>
            <person name="Strempel S."/>
            <person name="Sturgill D."/>
            <person name="Sutton G."/>
            <person name="Sutton G.G."/>
            <person name="Tao W."/>
            <person name="Teichmann S."/>
            <person name="Tobari Y.N."/>
            <person name="Tomimura Y."/>
            <person name="Tsolas J.M."/>
            <person name="Valente V.L."/>
            <person name="Venter E."/>
            <person name="Venter J.C."/>
            <person name="Vicario S."/>
            <person name="Vieira F.G."/>
            <person name="Vilella A.J."/>
            <person name="Villasante A."/>
            <person name="Walenz B."/>
            <person name="Wang J."/>
            <person name="Wasserman M."/>
            <person name="Watts T."/>
            <person name="Wilson D."/>
            <person name="Wilson R.K."/>
            <person name="Wing R.A."/>
            <person name="Wolfner M.F."/>
            <person name="Wong A."/>
            <person name="Wong G.K."/>
            <person name="Wu C.I."/>
            <person name="Wu G."/>
            <person name="Yamamoto D."/>
            <person name="Yang H.P."/>
            <person name="Yang S.P."/>
            <person name="Yorke J.A."/>
            <person name="Yoshida K."/>
            <person name="Zdobnov E."/>
            <person name="Zhang P."/>
            <person name="Zhang Y."/>
            <person name="Zimin A.V."/>
            <person name="Baldwin J."/>
            <person name="Abdouelleil A."/>
            <person name="Abdulkadir J."/>
            <person name="Abebe A."/>
            <person name="Abera B."/>
            <person name="Abreu J."/>
            <person name="Acer S.C."/>
            <person name="Aftuck L."/>
            <person name="Alexander A."/>
            <person name="An P."/>
            <person name="Anderson E."/>
            <person name="Anderson S."/>
            <person name="Arachi H."/>
            <person name="Azer M."/>
            <person name="Bachantsang P."/>
            <person name="Barry A."/>
            <person name="Bayul T."/>
            <person name="Berlin A."/>
            <person name="Bessette D."/>
            <person name="Bloom T."/>
            <person name="Blye J."/>
            <person name="Boguslavskiy L."/>
            <person name="Bonnet C."/>
            <person name="Boukhgalter B."/>
            <person name="Bourzgui I."/>
            <person name="Brown A."/>
            <person name="Cahill P."/>
            <person name="Channer S."/>
            <person name="Cheshatsang Y."/>
            <person name="Chuda L."/>
            <person name="Citroen M."/>
            <person name="Collymore A."/>
            <person name="Cooke P."/>
            <person name="Costello M."/>
            <person name="D'Aco K."/>
            <person name="Daza R."/>
            <person name="De Haan G."/>
            <person name="DeGray S."/>
            <person name="DeMaso C."/>
            <person name="Dhargay N."/>
            <person name="Dooley K."/>
            <person name="Dooley E."/>
            <person name="Doricent M."/>
            <person name="Dorje P."/>
            <person name="Dorjee K."/>
            <person name="Dupes A."/>
            <person name="Elong R."/>
            <person name="Falk J."/>
            <person name="Farina A."/>
            <person name="Faro S."/>
            <person name="Ferguson D."/>
            <person name="Fisher S."/>
            <person name="Foley C.D."/>
            <person name="Franke A."/>
            <person name="Friedrich D."/>
            <person name="Gadbois L."/>
            <person name="Gearin G."/>
            <person name="Gearin C.R."/>
            <person name="Giannoukos G."/>
            <person name="Goode T."/>
            <person name="Graham J."/>
            <person name="Grandbois E."/>
            <person name="Grewal S."/>
            <person name="Gyaltsen K."/>
            <person name="Hafez N."/>
            <person name="Hagos B."/>
            <person name="Hall J."/>
            <person name="Henson C."/>
            <person name="Hollinger A."/>
            <person name="Honan T."/>
            <person name="Huard M.D."/>
            <person name="Hughes L."/>
            <person name="Hurhula B."/>
            <person name="Husby M.E."/>
            <person name="Kamat A."/>
            <person name="Kanga B."/>
            <person name="Kashin S."/>
            <person name="Khazanovich D."/>
            <person name="Kisner P."/>
            <person name="Lance K."/>
            <person name="Lara M."/>
            <person name="Lee W."/>
            <person name="Lennon N."/>
            <person name="Letendre F."/>
            <person name="LeVine R."/>
            <person name="Lipovsky A."/>
            <person name="Liu X."/>
            <person name="Liu J."/>
            <person name="Liu S."/>
            <person name="Lokyitsang T."/>
            <person name="Lokyitsang Y."/>
            <person name="Lubonja R."/>
            <person name="Lui A."/>
            <person name="MacDonald P."/>
            <person name="Magnisalis V."/>
            <person name="Maru K."/>
            <person name="Matthews C."/>
            <person name="McCusker W."/>
            <person name="McDonough S."/>
            <person name="Mehta T."/>
            <person name="Meldrim J."/>
            <person name="Meneus L."/>
            <person name="Mihai O."/>
            <person name="Mihalev A."/>
            <person name="Mihova T."/>
            <person name="Mittelman R."/>
            <person name="Mlenga V."/>
            <person name="Montmayeur A."/>
            <person name="Mulrain L."/>
            <person name="Navidi A."/>
            <person name="Naylor J."/>
            <person name="Negash T."/>
            <person name="Nguyen T."/>
            <person name="Nguyen N."/>
            <person name="Nicol R."/>
            <person name="Norbu C."/>
            <person name="Norbu N."/>
            <person name="Novod N."/>
            <person name="O'Neill B."/>
            <person name="Osman S."/>
            <person name="Markiewicz E."/>
            <person name="Oyono O.L."/>
            <person name="Patti C."/>
            <person name="Phunkhang P."/>
            <person name="Pierre F."/>
            <person name="Priest M."/>
            <person name="Raghuraman S."/>
            <person name="Rege F."/>
            <person name="Reyes R."/>
            <person name="Rise C."/>
            <person name="Rogov P."/>
            <person name="Ross K."/>
            <person name="Ryan E."/>
            <person name="Settipalli S."/>
            <person name="Shea T."/>
            <person name="Sherpa N."/>
            <person name="Shi L."/>
            <person name="Shih D."/>
            <person name="Sparrow T."/>
            <person name="Spaulding J."/>
            <person name="Stalker J."/>
            <person name="Stange-Thomann N."/>
            <person name="Stavropoulos S."/>
            <person name="Stone C."/>
            <person name="Strader C."/>
            <person name="Tesfaye S."/>
            <person name="Thomson T."/>
            <person name="Thoulutsang Y."/>
            <person name="Thoulutsang D."/>
            <person name="Topham K."/>
            <person name="Topping I."/>
            <person name="Tsamla T."/>
            <person name="Vassiliev H."/>
            <person name="Vo A."/>
            <person name="Wangchuk T."/>
            <person name="Wangdi T."/>
            <person name="Weiand M."/>
            <person name="Wilkinson J."/>
            <person name="Wilson A."/>
            <person name="Yadav S."/>
            <person name="Young G."/>
            <person name="Yu Q."/>
            <person name="Zembek L."/>
            <person name="Zhong D."/>
            <person name="Zimmer A."/>
            <person name="Zwirko Z."/>
            <person name="Jaffe D.B."/>
            <person name="Alvarez P."/>
            <person name="Brockman W."/>
            <person name="Butler J."/>
            <person name="Chin C."/>
            <person name="Gnerre S."/>
            <person name="Grabherr M."/>
            <person name="Kleber M."/>
            <person name="Mauceli E."/>
            <person name="MacCallum I."/>
        </authorList>
    </citation>
    <scope>NUCLEOTIDE SEQUENCE [LARGE SCALE GENOMIC DNA]</scope>
    <source>
        <strain evidence="2">Tucson 15287-2541.00</strain>
    </source>
</reference>
<dbReference type="eggNOG" id="ENOG502T74Y">
    <property type="taxonomic scope" value="Eukaryota"/>
</dbReference>
<dbReference type="HOGENOM" id="CLU_2040482_0_0_1"/>
<keyword evidence="2" id="KW-1185">Reference proteome</keyword>
<dbReference type="Proteomes" id="UP000001070">
    <property type="component" value="Unassembled WGS sequence"/>
</dbReference>
<protein>
    <submittedName>
        <fullName evidence="1">GH14897</fullName>
    </submittedName>
</protein>
<evidence type="ECO:0000313" key="1">
    <source>
        <dbReference type="EMBL" id="EDV97027.1"/>
    </source>
</evidence>
<evidence type="ECO:0000313" key="2">
    <source>
        <dbReference type="Proteomes" id="UP000001070"/>
    </source>
</evidence>
<sequence>MFGDDDDDDDDAADCCWAGYVYASFYSLSPPAGGAAAAAGRRLALVASCRRMSCGFILMPLSSGVMRLRLCLCQSLSLSQISLFNIVNWRARGIFTTNNTVAAAAAAAATAAAADVLNYVG</sequence>
<name>B4J276_DROGR</name>
<dbReference type="InParanoid" id="B4J276"/>
<dbReference type="AlphaFoldDB" id="B4J276"/>
<organism evidence="2">
    <name type="scientific">Drosophila grimshawi</name>
    <name type="common">Hawaiian fruit fly</name>
    <name type="synonym">Idiomyia grimshawi</name>
    <dbReference type="NCBI Taxonomy" id="7222"/>
    <lineage>
        <taxon>Eukaryota</taxon>
        <taxon>Metazoa</taxon>
        <taxon>Ecdysozoa</taxon>
        <taxon>Arthropoda</taxon>
        <taxon>Hexapoda</taxon>
        <taxon>Insecta</taxon>
        <taxon>Pterygota</taxon>
        <taxon>Neoptera</taxon>
        <taxon>Endopterygota</taxon>
        <taxon>Diptera</taxon>
        <taxon>Brachycera</taxon>
        <taxon>Muscomorpha</taxon>
        <taxon>Ephydroidea</taxon>
        <taxon>Drosophilidae</taxon>
        <taxon>Drosophila</taxon>
        <taxon>Hawaiian Drosophila</taxon>
    </lineage>
</organism>
<accession>B4J276</accession>
<proteinExistence type="predicted"/>